<reference evidence="2" key="1">
    <citation type="journal article" date="2019" name="Int. J. Syst. Evol. Microbiol.">
        <title>The Global Catalogue of Microorganisms (GCM) 10K type strain sequencing project: providing services to taxonomists for standard genome sequencing and annotation.</title>
        <authorList>
            <consortium name="The Broad Institute Genomics Platform"/>
            <consortium name="The Broad Institute Genome Sequencing Center for Infectious Disease"/>
            <person name="Wu L."/>
            <person name="Ma J."/>
        </authorList>
    </citation>
    <scope>NUCLEOTIDE SEQUENCE [LARGE SCALE GENOMIC DNA]</scope>
    <source>
        <strain evidence="2">JCM 17933</strain>
    </source>
</reference>
<dbReference type="EMBL" id="BAABHF010000088">
    <property type="protein sequence ID" value="GAA4522480.1"/>
    <property type="molecule type" value="Genomic_DNA"/>
</dbReference>
<dbReference type="SUPFAM" id="SSF52540">
    <property type="entry name" value="P-loop containing nucleoside triphosphate hydrolases"/>
    <property type="match status" value="1"/>
</dbReference>
<evidence type="ECO:0000313" key="2">
    <source>
        <dbReference type="Proteomes" id="UP001500503"/>
    </source>
</evidence>
<keyword evidence="2" id="KW-1185">Reference proteome</keyword>
<organism evidence="1 2">
    <name type="scientific">Actinoallomurus oryzae</name>
    <dbReference type="NCBI Taxonomy" id="502180"/>
    <lineage>
        <taxon>Bacteria</taxon>
        <taxon>Bacillati</taxon>
        <taxon>Actinomycetota</taxon>
        <taxon>Actinomycetes</taxon>
        <taxon>Streptosporangiales</taxon>
        <taxon>Thermomonosporaceae</taxon>
        <taxon>Actinoallomurus</taxon>
    </lineage>
</organism>
<gene>
    <name evidence="1" type="ORF">GCM10023191_101760</name>
</gene>
<sequence length="171" mass="18101">MSTDVLSELRADPALIVLIGVAGAGKSTLAAGWGPTQVLSLDALRGAVSDDDCDQDATADAVTVLHTVLAARMHRRLTTVVDATNLTTDARRPLLELARANHVPAIAIVLTTPLPDCHTRNATRPGLHGAARWGRRVPVDVVDAQHCQLLQSIPHLHTEGFAEIHLAGKDA</sequence>
<dbReference type="InterPro" id="IPR017101">
    <property type="entry name" value="P-loop_ATP/GTP-bd_All4644_prd"/>
</dbReference>
<dbReference type="Gene3D" id="3.40.50.300">
    <property type="entry name" value="P-loop containing nucleotide triphosphate hydrolases"/>
    <property type="match status" value="1"/>
</dbReference>
<evidence type="ECO:0000313" key="1">
    <source>
        <dbReference type="EMBL" id="GAA4522480.1"/>
    </source>
</evidence>
<evidence type="ECO:0008006" key="3">
    <source>
        <dbReference type="Google" id="ProtNLM"/>
    </source>
</evidence>
<comment type="caution">
    <text evidence="1">The sequence shown here is derived from an EMBL/GenBank/DDBJ whole genome shotgun (WGS) entry which is preliminary data.</text>
</comment>
<dbReference type="RefSeq" id="WP_345475880.1">
    <property type="nucleotide sequence ID" value="NZ_BAABHF010000088.1"/>
</dbReference>
<dbReference type="InterPro" id="IPR027417">
    <property type="entry name" value="P-loop_NTPase"/>
</dbReference>
<dbReference type="PANTHER" id="PTHR12435">
    <property type="match status" value="1"/>
</dbReference>
<name>A0ABP8R9L0_9ACTN</name>
<accession>A0ABP8R9L0</accession>
<proteinExistence type="predicted"/>
<dbReference type="PIRSF" id="PIRSF037081">
    <property type="entry name" value="P-loop_All4644_prd"/>
    <property type="match status" value="1"/>
</dbReference>
<dbReference type="Pfam" id="PF13671">
    <property type="entry name" value="AAA_33"/>
    <property type="match status" value="1"/>
</dbReference>
<protein>
    <recommendedName>
        <fullName evidence="3">AAA domain-containing protein</fullName>
    </recommendedName>
</protein>
<dbReference type="Proteomes" id="UP001500503">
    <property type="component" value="Unassembled WGS sequence"/>
</dbReference>